<accession>A0A8H9GEX3</accession>
<dbReference type="InterPro" id="IPR013655">
    <property type="entry name" value="PAS_fold_3"/>
</dbReference>
<dbReference type="Gene3D" id="3.30.450.20">
    <property type="entry name" value="PAS domain"/>
    <property type="match status" value="1"/>
</dbReference>
<feature type="domain" description="ANTAR" evidence="7">
    <location>
        <begin position="137"/>
        <end position="198"/>
    </location>
</feature>
<dbReference type="EC" id="2.7.13.3" evidence="2"/>
<dbReference type="GO" id="GO:0004673">
    <property type="term" value="F:protein histidine kinase activity"/>
    <property type="evidence" value="ECO:0007669"/>
    <property type="project" value="UniProtKB-EC"/>
</dbReference>
<comment type="caution">
    <text evidence="8">The sequence shown here is derived from an EMBL/GenBank/DDBJ whole genome shotgun (WGS) entry which is preliminary data.</text>
</comment>
<dbReference type="RefSeq" id="WP_171102503.1">
    <property type="nucleotide sequence ID" value="NZ_BMPT01000001.1"/>
</dbReference>
<dbReference type="InterPro" id="IPR036388">
    <property type="entry name" value="WH-like_DNA-bd_sf"/>
</dbReference>
<evidence type="ECO:0000256" key="2">
    <source>
        <dbReference type="ARBA" id="ARBA00012438"/>
    </source>
</evidence>
<protein>
    <recommendedName>
        <fullName evidence="2">histidine kinase</fullName>
        <ecNumber evidence="2">2.7.13.3</ecNumber>
    </recommendedName>
</protein>
<reference evidence="8" key="2">
    <citation type="submission" date="2020-09" db="EMBL/GenBank/DDBJ databases">
        <authorList>
            <person name="Sun Q."/>
            <person name="Ohkuma M."/>
        </authorList>
    </citation>
    <scope>NUCLEOTIDE SEQUENCE</scope>
    <source>
        <strain evidence="8">JCM 3051</strain>
    </source>
</reference>
<dbReference type="Proteomes" id="UP000655589">
    <property type="component" value="Unassembled WGS sequence"/>
</dbReference>
<comment type="catalytic activity">
    <reaction evidence="1">
        <text>ATP + protein L-histidine = ADP + protein N-phospho-L-histidine.</text>
        <dbReference type="EC" id="2.7.13.3"/>
    </reaction>
</comment>
<dbReference type="SMART" id="SM01012">
    <property type="entry name" value="ANTAR"/>
    <property type="match status" value="1"/>
</dbReference>
<proteinExistence type="predicted"/>
<evidence type="ECO:0000313" key="9">
    <source>
        <dbReference type="Proteomes" id="UP000655589"/>
    </source>
</evidence>
<evidence type="ECO:0000256" key="5">
    <source>
        <dbReference type="ARBA" id="ARBA00022777"/>
    </source>
</evidence>
<sequence length="228" mass="24803">MNSGHTPAERTFDGALEEVFAGGIRPPVGRYRLDLATGEWAWSDEVYEMHGFEPGQIVPTTPLMLSHKHPDDRARVGGVLRRAAETGRPFSSVHRIRDAHGATRTLAVTGQGRRDPATGQVVELFGYFIDVTDSHREAAAREATASIQASAEKRAVIEQAKGVLMVVYGVEEAAAFDLLRQASNAANIAVRHIAQTLVELFSGPGVTVFPTREAIDEFLRHPKPPADD</sequence>
<evidence type="ECO:0000256" key="3">
    <source>
        <dbReference type="ARBA" id="ARBA00022553"/>
    </source>
</evidence>
<dbReference type="InterPro" id="IPR052162">
    <property type="entry name" value="Sensor_kinase/Photoreceptor"/>
</dbReference>
<keyword evidence="3" id="KW-0597">Phosphoprotein</keyword>
<dbReference type="Gene3D" id="2.10.70.100">
    <property type="match status" value="1"/>
</dbReference>
<organism evidence="8 9">
    <name type="scientific">Promicromonospora citrea</name>
    <dbReference type="NCBI Taxonomy" id="43677"/>
    <lineage>
        <taxon>Bacteria</taxon>
        <taxon>Bacillati</taxon>
        <taxon>Actinomycetota</taxon>
        <taxon>Actinomycetes</taxon>
        <taxon>Micrococcales</taxon>
        <taxon>Promicromonosporaceae</taxon>
        <taxon>Promicromonospora</taxon>
    </lineage>
</organism>
<dbReference type="PROSITE" id="PS50921">
    <property type="entry name" value="ANTAR"/>
    <property type="match status" value="1"/>
</dbReference>
<dbReference type="AlphaFoldDB" id="A0A8H9GEX3"/>
<reference evidence="8" key="1">
    <citation type="journal article" date="2014" name="Int. J. Syst. Evol. Microbiol.">
        <title>Complete genome sequence of Corynebacterium casei LMG S-19264T (=DSM 44701T), isolated from a smear-ripened cheese.</title>
        <authorList>
            <consortium name="US DOE Joint Genome Institute (JGI-PGF)"/>
            <person name="Walter F."/>
            <person name="Albersmeier A."/>
            <person name="Kalinowski J."/>
            <person name="Ruckert C."/>
        </authorList>
    </citation>
    <scope>NUCLEOTIDE SEQUENCE</scope>
    <source>
        <strain evidence="8">JCM 3051</strain>
    </source>
</reference>
<dbReference type="EMBL" id="BMPT01000001">
    <property type="protein sequence ID" value="GGM11652.1"/>
    <property type="molecule type" value="Genomic_DNA"/>
</dbReference>
<evidence type="ECO:0000256" key="1">
    <source>
        <dbReference type="ARBA" id="ARBA00000085"/>
    </source>
</evidence>
<keyword evidence="9" id="KW-1185">Reference proteome</keyword>
<name>A0A8H9GEX3_9MICO</name>
<dbReference type="PROSITE" id="PS50112">
    <property type="entry name" value="PAS"/>
    <property type="match status" value="1"/>
</dbReference>
<dbReference type="Pfam" id="PF08447">
    <property type="entry name" value="PAS_3"/>
    <property type="match status" value="1"/>
</dbReference>
<dbReference type="GO" id="GO:0003723">
    <property type="term" value="F:RNA binding"/>
    <property type="evidence" value="ECO:0007669"/>
    <property type="project" value="InterPro"/>
</dbReference>
<dbReference type="InterPro" id="IPR000014">
    <property type="entry name" value="PAS"/>
</dbReference>
<dbReference type="InterPro" id="IPR035965">
    <property type="entry name" value="PAS-like_dom_sf"/>
</dbReference>
<gene>
    <name evidence="8" type="ORF">GCM10010102_04220</name>
</gene>
<dbReference type="Gene3D" id="1.10.10.10">
    <property type="entry name" value="Winged helix-like DNA-binding domain superfamily/Winged helix DNA-binding domain"/>
    <property type="match status" value="1"/>
</dbReference>
<keyword evidence="4" id="KW-0808">Transferase</keyword>
<dbReference type="PANTHER" id="PTHR43304">
    <property type="entry name" value="PHYTOCHROME-LIKE PROTEIN CPH1"/>
    <property type="match status" value="1"/>
</dbReference>
<evidence type="ECO:0000313" key="8">
    <source>
        <dbReference type="EMBL" id="GGM11652.1"/>
    </source>
</evidence>
<dbReference type="CDD" id="cd00130">
    <property type="entry name" value="PAS"/>
    <property type="match status" value="1"/>
</dbReference>
<evidence type="ECO:0000259" key="7">
    <source>
        <dbReference type="PROSITE" id="PS50921"/>
    </source>
</evidence>
<evidence type="ECO:0000259" key="6">
    <source>
        <dbReference type="PROSITE" id="PS50112"/>
    </source>
</evidence>
<evidence type="ECO:0000256" key="4">
    <source>
        <dbReference type="ARBA" id="ARBA00022679"/>
    </source>
</evidence>
<feature type="domain" description="PAS" evidence="6">
    <location>
        <begin position="42"/>
        <end position="87"/>
    </location>
</feature>
<dbReference type="PANTHER" id="PTHR43304:SF1">
    <property type="entry name" value="PAC DOMAIN-CONTAINING PROTEIN"/>
    <property type="match status" value="1"/>
</dbReference>
<dbReference type="InterPro" id="IPR011006">
    <property type="entry name" value="CheY-like_superfamily"/>
</dbReference>
<keyword evidence="5" id="KW-0418">Kinase</keyword>
<dbReference type="SUPFAM" id="SSF55785">
    <property type="entry name" value="PYP-like sensor domain (PAS domain)"/>
    <property type="match status" value="1"/>
</dbReference>
<dbReference type="Pfam" id="PF03861">
    <property type="entry name" value="ANTAR"/>
    <property type="match status" value="1"/>
</dbReference>
<dbReference type="SUPFAM" id="SSF52172">
    <property type="entry name" value="CheY-like"/>
    <property type="match status" value="1"/>
</dbReference>
<dbReference type="InterPro" id="IPR005561">
    <property type="entry name" value="ANTAR"/>
</dbReference>